<organism evidence="1 2">
    <name type="scientific">Botrimarina mediterranea</name>
    <dbReference type="NCBI Taxonomy" id="2528022"/>
    <lineage>
        <taxon>Bacteria</taxon>
        <taxon>Pseudomonadati</taxon>
        <taxon>Planctomycetota</taxon>
        <taxon>Planctomycetia</taxon>
        <taxon>Pirellulales</taxon>
        <taxon>Lacipirellulaceae</taxon>
        <taxon>Botrimarina</taxon>
    </lineage>
</organism>
<dbReference type="AlphaFoldDB" id="A0A518KC35"/>
<dbReference type="KEGG" id="bmei:Spa11_35790"/>
<gene>
    <name evidence="1" type="ORF">Spa11_35790</name>
</gene>
<evidence type="ECO:0000313" key="1">
    <source>
        <dbReference type="EMBL" id="QDV75363.1"/>
    </source>
</evidence>
<dbReference type="EMBL" id="CP036349">
    <property type="protein sequence ID" value="QDV75363.1"/>
    <property type="molecule type" value="Genomic_DNA"/>
</dbReference>
<accession>A0A518KC35</accession>
<proteinExistence type="predicted"/>
<protein>
    <submittedName>
        <fullName evidence="1">Uncharacterized protein</fullName>
    </submittedName>
</protein>
<sequence length="205" mass="22843">MQHLDFGFESPLSESLVLRDGIATFESQFETGIPSDVESLCAVLRSLDGLTCYGGASDFPLHPMLIELRDGSRLRTGREALAALMPRHFESEHVVSLDADYIPYPGYRPGTKNDEIHSDPTEQYIFANELDGENDPQRSMTLHAKLRNVAEEGRLWYVLLHTAPTRLSDGFEFREFVYLVAIGKAPGKPIAFGVVTAQVCHNLCD</sequence>
<dbReference type="Proteomes" id="UP000316426">
    <property type="component" value="Chromosome"/>
</dbReference>
<keyword evidence="2" id="KW-1185">Reference proteome</keyword>
<reference evidence="1 2" key="1">
    <citation type="submission" date="2019-02" db="EMBL/GenBank/DDBJ databases">
        <title>Deep-cultivation of Planctomycetes and their phenomic and genomic characterization uncovers novel biology.</title>
        <authorList>
            <person name="Wiegand S."/>
            <person name="Jogler M."/>
            <person name="Boedeker C."/>
            <person name="Pinto D."/>
            <person name="Vollmers J."/>
            <person name="Rivas-Marin E."/>
            <person name="Kohn T."/>
            <person name="Peeters S.H."/>
            <person name="Heuer A."/>
            <person name="Rast P."/>
            <person name="Oberbeckmann S."/>
            <person name="Bunk B."/>
            <person name="Jeske O."/>
            <person name="Meyerdierks A."/>
            <person name="Storesund J.E."/>
            <person name="Kallscheuer N."/>
            <person name="Luecker S."/>
            <person name="Lage O.M."/>
            <person name="Pohl T."/>
            <person name="Merkel B.J."/>
            <person name="Hornburger P."/>
            <person name="Mueller R.-W."/>
            <person name="Bruemmer F."/>
            <person name="Labrenz M."/>
            <person name="Spormann A.M."/>
            <person name="Op den Camp H."/>
            <person name="Overmann J."/>
            <person name="Amann R."/>
            <person name="Jetten M.S.M."/>
            <person name="Mascher T."/>
            <person name="Medema M.H."/>
            <person name="Devos D.P."/>
            <person name="Kaster A.-K."/>
            <person name="Ovreas L."/>
            <person name="Rohde M."/>
            <person name="Galperin M.Y."/>
            <person name="Jogler C."/>
        </authorList>
    </citation>
    <scope>NUCLEOTIDE SEQUENCE [LARGE SCALE GENOMIC DNA]</scope>
    <source>
        <strain evidence="1 2">Spa11</strain>
    </source>
</reference>
<name>A0A518KC35_9BACT</name>
<evidence type="ECO:0000313" key="2">
    <source>
        <dbReference type="Proteomes" id="UP000316426"/>
    </source>
</evidence>